<evidence type="ECO:0000313" key="3">
    <source>
        <dbReference type="EMBL" id="GAA0943940.1"/>
    </source>
</evidence>
<keyword evidence="4" id="KW-1185">Reference proteome</keyword>
<name>A0ABP4B4K6_9ACTN</name>
<gene>
    <name evidence="3" type="ORF">GCM10009554_37710</name>
</gene>
<protein>
    <recommendedName>
        <fullName evidence="5">PASTA domain-containing protein</fullName>
    </recommendedName>
</protein>
<accession>A0ABP4B4K6</accession>
<evidence type="ECO:0000256" key="2">
    <source>
        <dbReference type="SAM" id="Phobius"/>
    </source>
</evidence>
<keyword evidence="2" id="KW-0472">Membrane</keyword>
<evidence type="ECO:0000256" key="1">
    <source>
        <dbReference type="SAM" id="MobiDB-lite"/>
    </source>
</evidence>
<keyword evidence="2" id="KW-0812">Transmembrane</keyword>
<dbReference type="Proteomes" id="UP001500542">
    <property type="component" value="Unassembled WGS sequence"/>
</dbReference>
<reference evidence="4" key="1">
    <citation type="journal article" date="2019" name="Int. J. Syst. Evol. Microbiol.">
        <title>The Global Catalogue of Microorganisms (GCM) 10K type strain sequencing project: providing services to taxonomists for standard genome sequencing and annotation.</title>
        <authorList>
            <consortium name="The Broad Institute Genomics Platform"/>
            <consortium name="The Broad Institute Genome Sequencing Center for Infectious Disease"/>
            <person name="Wu L."/>
            <person name="Ma J."/>
        </authorList>
    </citation>
    <scope>NUCLEOTIDE SEQUENCE [LARGE SCALE GENOMIC DNA]</scope>
    <source>
        <strain evidence="4">JCM 10977</strain>
    </source>
</reference>
<dbReference type="EMBL" id="BAAAHK010000008">
    <property type="protein sequence ID" value="GAA0943940.1"/>
    <property type="molecule type" value="Genomic_DNA"/>
</dbReference>
<evidence type="ECO:0000313" key="4">
    <source>
        <dbReference type="Proteomes" id="UP001500542"/>
    </source>
</evidence>
<feature type="compositionally biased region" description="Low complexity" evidence="1">
    <location>
        <begin position="153"/>
        <end position="173"/>
    </location>
</feature>
<feature type="region of interest" description="Disordered" evidence="1">
    <location>
        <begin position="110"/>
        <end position="180"/>
    </location>
</feature>
<comment type="caution">
    <text evidence="3">The sequence shown here is derived from an EMBL/GenBank/DDBJ whole genome shotgun (WGS) entry which is preliminary data.</text>
</comment>
<keyword evidence="2" id="KW-1133">Transmembrane helix</keyword>
<proteinExistence type="predicted"/>
<evidence type="ECO:0008006" key="5">
    <source>
        <dbReference type="Google" id="ProtNLM"/>
    </source>
</evidence>
<sequence>MTHVDDRKGPTRAKRPTGRANARALNHGGDSRVAARAGRAVPTKDVAGSQLESEADRAERLAAGKRSAGRGAGHSGRKKSKRSTAAVGAAIIAIAAVVATSAFILTNGGSAPQSGSNPPVPGPATSAPPKTKSDAAPAAVSTVKADRKPPAAKPTAPKPTVAKTTTTRASATPNTGPATPVFRRGQWIAVLDSYPTDAGMDAEQIAKELAGKLIAAGIPGRAMFLNGQYPGIANSSLEPETGQWVVYLSALSNAQAALNLCQAPKTQAIHSNIACPTYEPAAKPG</sequence>
<feature type="transmembrane region" description="Helical" evidence="2">
    <location>
        <begin position="85"/>
        <end position="105"/>
    </location>
</feature>
<organism evidence="3 4">
    <name type="scientific">Kribbella koreensis</name>
    <dbReference type="NCBI Taxonomy" id="57909"/>
    <lineage>
        <taxon>Bacteria</taxon>
        <taxon>Bacillati</taxon>
        <taxon>Actinomycetota</taxon>
        <taxon>Actinomycetes</taxon>
        <taxon>Propionibacteriales</taxon>
        <taxon>Kribbellaceae</taxon>
        <taxon>Kribbella</taxon>
    </lineage>
</organism>
<feature type="region of interest" description="Disordered" evidence="1">
    <location>
        <begin position="1"/>
        <end position="84"/>
    </location>
</feature>